<evidence type="ECO:0000313" key="1">
    <source>
        <dbReference type="EMBL" id="KAH7838555.1"/>
    </source>
</evidence>
<name>A0ACB7XD07_9ERIC</name>
<sequence>MEAKHHHHHRHHQQQQQQPPFYFSRRAHDALLLAGPRLKLLQQVHAHLLITGSHRILSLITKLTLLSCASGSITYTRSLFLSIPNPDPFLFTSLITSCSKNHFPNDAVLFYRRMLVVIPSLHPSNYIFTAVIKSCGELSASRVGRAVHCHTLVRGYRLDSFVQAALVAFYAKCGDLRRARKVFDEMNDRTVVAWNSMISGYEQNGFSEEAIGLFHRMRDSGVEFDLATLVSVLAACAQAGALELGCWVHDWIRDSGFGMNVVIGSSLINMYAKCGNVRKARKVFDSMTYRNIVSWTAMISGYGINGYGREAIELFDTMRARGPPPNDITLVAVLSACAHAGLVQEGRQAFASMREDFGLAPGMEHHVCMVDMLGRAGLLGEAFEYIKRLNLLKPAPAIWTAMLGACKMHRNFEFGVRVADHLLTAEPENPGHYVLLSNMYALAGKMDRVEAIRNRMIQKGLKKGVGYSTIEVNQKTYLFSMGDKSHPETIAIYKYLDGLMKRISQAGYVPVPESVMHELEEEEREFAVRYHSEKLAIAFGILNTSLGMTVRVVKNLRMCEDCHSAIKFISAVTQREIIVRDKLRFHHFKDGTCSCADYW</sequence>
<comment type="caution">
    <text evidence="1">The sequence shown here is derived from an EMBL/GenBank/DDBJ whole genome shotgun (WGS) entry which is preliminary data.</text>
</comment>
<reference evidence="1 2" key="1">
    <citation type="journal article" date="2021" name="Hortic Res">
        <title>High-quality reference genome and annotation aids understanding of berry development for evergreen blueberry (Vaccinium darrowii).</title>
        <authorList>
            <person name="Yu J."/>
            <person name="Hulse-Kemp A.M."/>
            <person name="Babiker E."/>
            <person name="Staton M."/>
        </authorList>
    </citation>
    <scope>NUCLEOTIDE SEQUENCE [LARGE SCALE GENOMIC DNA]</scope>
    <source>
        <strain evidence="2">cv. NJ 8807/NJ 8810</strain>
        <tissue evidence="1">Young leaf</tissue>
    </source>
</reference>
<organism evidence="1 2">
    <name type="scientific">Vaccinium darrowii</name>
    <dbReference type="NCBI Taxonomy" id="229202"/>
    <lineage>
        <taxon>Eukaryota</taxon>
        <taxon>Viridiplantae</taxon>
        <taxon>Streptophyta</taxon>
        <taxon>Embryophyta</taxon>
        <taxon>Tracheophyta</taxon>
        <taxon>Spermatophyta</taxon>
        <taxon>Magnoliopsida</taxon>
        <taxon>eudicotyledons</taxon>
        <taxon>Gunneridae</taxon>
        <taxon>Pentapetalae</taxon>
        <taxon>asterids</taxon>
        <taxon>Ericales</taxon>
        <taxon>Ericaceae</taxon>
        <taxon>Vaccinioideae</taxon>
        <taxon>Vaccinieae</taxon>
        <taxon>Vaccinium</taxon>
    </lineage>
</organism>
<protein>
    <submittedName>
        <fullName evidence="1">Uncharacterized protein</fullName>
    </submittedName>
</protein>
<evidence type="ECO:0000313" key="2">
    <source>
        <dbReference type="Proteomes" id="UP000828048"/>
    </source>
</evidence>
<proteinExistence type="predicted"/>
<accession>A0ACB7XD07</accession>
<dbReference type="EMBL" id="CM037156">
    <property type="protein sequence ID" value="KAH7838555.1"/>
    <property type="molecule type" value="Genomic_DNA"/>
</dbReference>
<dbReference type="Proteomes" id="UP000828048">
    <property type="component" value="Chromosome 6"/>
</dbReference>
<gene>
    <name evidence="1" type="ORF">Vadar_028099</name>
</gene>
<keyword evidence="2" id="KW-1185">Reference proteome</keyword>